<dbReference type="KEGG" id="bja:bsr3027"/>
<dbReference type="OrthoDB" id="8256459at2"/>
<protein>
    <submittedName>
        <fullName evidence="1">Bsr3027 protein</fullName>
    </submittedName>
</protein>
<accession>Q89QU7</accession>
<dbReference type="AlphaFoldDB" id="Q89QU7"/>
<sequence length="73" mass="8388">MLPRRHCERSEAIQTVAAERFWIACARNDEFVEAIAPHSQSSYPAKAGYPVRRGLSVLAALSLEYWTARLRRR</sequence>
<keyword evidence="2" id="KW-1185">Reference proteome</keyword>
<dbReference type="Proteomes" id="UP000002526">
    <property type="component" value="Chromosome"/>
</dbReference>
<dbReference type="InParanoid" id="Q89QU7"/>
<dbReference type="HOGENOM" id="CLU_2697293_0_0_5"/>
<evidence type="ECO:0000313" key="2">
    <source>
        <dbReference type="Proteomes" id="UP000002526"/>
    </source>
</evidence>
<organism evidence="1 2">
    <name type="scientific">Bradyrhizobium diazoefficiens (strain JCM 10833 / BCRC 13528 / IAM 13628 / NBRC 14792 / USDA 110)</name>
    <dbReference type="NCBI Taxonomy" id="224911"/>
    <lineage>
        <taxon>Bacteria</taxon>
        <taxon>Pseudomonadati</taxon>
        <taxon>Pseudomonadota</taxon>
        <taxon>Alphaproteobacteria</taxon>
        <taxon>Hyphomicrobiales</taxon>
        <taxon>Nitrobacteraceae</taxon>
        <taxon>Bradyrhizobium</taxon>
    </lineage>
</organism>
<proteinExistence type="predicted"/>
<reference evidence="2" key="1">
    <citation type="journal article" date="2002" name="DNA Res.">
        <title>Complete genomic sequence of nitrogen-fixing symbiotic bacterium Bradyrhizobium japonicum USDA110.</title>
        <authorList>
            <person name="Kaneko T."/>
            <person name="Nakamura Y."/>
            <person name="Sato S."/>
            <person name="Minamisawa K."/>
            <person name="Uchiumi T."/>
            <person name="Sasamoto S."/>
            <person name="Watanabe A."/>
            <person name="Idesawa K."/>
            <person name="Iriguchi M."/>
            <person name="Kawashima K."/>
            <person name="Kohara M."/>
            <person name="Matsumoto M."/>
            <person name="Shimpo S."/>
            <person name="Tsuruoka H."/>
            <person name="Wada T."/>
            <person name="Yamada M."/>
            <person name="Tabata S."/>
        </authorList>
    </citation>
    <scope>NUCLEOTIDE SEQUENCE [LARGE SCALE GENOMIC DNA]</scope>
    <source>
        <strain evidence="2">JCM 10833 / BCRC 13528 / IAM 13628 / NBRC 14792 / USDA 110</strain>
    </source>
</reference>
<name>Q89QU7_BRADU</name>
<evidence type="ECO:0000313" key="1">
    <source>
        <dbReference type="EMBL" id="BAC48292.1"/>
    </source>
</evidence>
<dbReference type="EMBL" id="BA000040">
    <property type="protein sequence ID" value="BAC48292.1"/>
    <property type="molecule type" value="Genomic_DNA"/>
</dbReference>
<dbReference type="EnsemblBacteria" id="BAC48292">
    <property type="protein sequence ID" value="BAC48292"/>
    <property type="gene ID" value="BAC48292"/>
</dbReference>
<gene>
    <name evidence="1" type="ordered locus">bsr3027</name>
</gene>